<dbReference type="EMBL" id="CCFA01002682">
    <property type="protein sequence ID" value="CDW97978.1"/>
    <property type="molecule type" value="Genomic_DNA"/>
</dbReference>
<sequence length="71" mass="7796">MQTVFAEILRDSTAPFTSEQLNTLPMLLWNNSFNLTLPNCNGSIATKSPDWCLRATMSLKCLLMVAATTSA</sequence>
<organism evidence="1 2">
    <name type="scientific">Sporisorium scitamineum</name>
    <dbReference type="NCBI Taxonomy" id="49012"/>
    <lineage>
        <taxon>Eukaryota</taxon>
        <taxon>Fungi</taxon>
        <taxon>Dikarya</taxon>
        <taxon>Basidiomycota</taxon>
        <taxon>Ustilaginomycotina</taxon>
        <taxon>Ustilaginomycetes</taxon>
        <taxon>Ustilaginales</taxon>
        <taxon>Ustilaginaceae</taxon>
        <taxon>Sporisorium</taxon>
    </lineage>
</organism>
<dbReference type="Proteomes" id="UP000242770">
    <property type="component" value="Unassembled WGS sequence"/>
</dbReference>
<proteinExistence type="predicted"/>
<accession>A0A0F7SB95</accession>
<reference evidence="2" key="1">
    <citation type="submission" date="2014-06" db="EMBL/GenBank/DDBJ databases">
        <authorList>
            <person name="Berkman P.J."/>
        </authorList>
    </citation>
    <scope>NUCLEOTIDE SEQUENCE [LARGE SCALE GENOMIC DNA]</scope>
</reference>
<name>A0A0F7SB95_9BASI</name>
<gene>
    <name evidence="1" type="primary">SSCI44580.1</name>
</gene>
<dbReference type="AlphaFoldDB" id="A0A0F7SB95"/>
<keyword evidence="2" id="KW-1185">Reference proteome</keyword>
<evidence type="ECO:0000313" key="2">
    <source>
        <dbReference type="Proteomes" id="UP000242770"/>
    </source>
</evidence>
<evidence type="ECO:0000313" key="1">
    <source>
        <dbReference type="EMBL" id="CDW97978.1"/>
    </source>
</evidence>
<protein>
    <submittedName>
        <fullName evidence="1">Uncharacterized protein</fullName>
    </submittedName>
</protein>